<dbReference type="AlphaFoldDB" id="A0A397H487"/>
<name>A0A397H487_9GLOM</name>
<feature type="compositionally biased region" description="Polar residues" evidence="5">
    <location>
        <begin position="1"/>
        <end position="11"/>
    </location>
</feature>
<evidence type="ECO:0000256" key="6">
    <source>
        <dbReference type="SAM" id="Phobius"/>
    </source>
</evidence>
<feature type="compositionally biased region" description="Low complexity" evidence="5">
    <location>
        <begin position="23"/>
        <end position="44"/>
    </location>
</feature>
<feature type="region of interest" description="Disordered" evidence="5">
    <location>
        <begin position="1"/>
        <end position="111"/>
    </location>
</feature>
<gene>
    <name evidence="8" type="ORF">Glove_397g9</name>
</gene>
<comment type="subcellular location">
    <subcellularLocation>
        <location evidence="1">Membrane</location>
        <topology evidence="1">Single-pass membrane protein</topology>
    </subcellularLocation>
</comment>
<keyword evidence="4 6" id="KW-0472">Membrane</keyword>
<dbReference type="InterPro" id="IPR044839">
    <property type="entry name" value="NDR1-like"/>
</dbReference>
<reference evidence="8 9" key="1">
    <citation type="submission" date="2018-08" db="EMBL/GenBank/DDBJ databases">
        <title>Genome and evolution of the arbuscular mycorrhizal fungus Diversispora epigaea (formerly Glomus versiforme) and its bacterial endosymbionts.</title>
        <authorList>
            <person name="Sun X."/>
            <person name="Fei Z."/>
            <person name="Harrison M."/>
        </authorList>
    </citation>
    <scope>NUCLEOTIDE SEQUENCE [LARGE SCALE GENOMIC DNA]</scope>
    <source>
        <strain evidence="8 9">IT104</strain>
    </source>
</reference>
<organism evidence="8 9">
    <name type="scientific">Diversispora epigaea</name>
    <dbReference type="NCBI Taxonomy" id="1348612"/>
    <lineage>
        <taxon>Eukaryota</taxon>
        <taxon>Fungi</taxon>
        <taxon>Fungi incertae sedis</taxon>
        <taxon>Mucoromycota</taxon>
        <taxon>Glomeromycotina</taxon>
        <taxon>Glomeromycetes</taxon>
        <taxon>Diversisporales</taxon>
        <taxon>Diversisporaceae</taxon>
        <taxon>Diversispora</taxon>
    </lineage>
</organism>
<evidence type="ECO:0000259" key="7">
    <source>
        <dbReference type="Pfam" id="PF03168"/>
    </source>
</evidence>
<dbReference type="SUPFAM" id="SSF117070">
    <property type="entry name" value="LEA14-like"/>
    <property type="match status" value="1"/>
</dbReference>
<dbReference type="EMBL" id="PQFF01000354">
    <property type="protein sequence ID" value="RHZ56708.1"/>
    <property type="molecule type" value="Genomic_DNA"/>
</dbReference>
<proteinExistence type="predicted"/>
<keyword evidence="2 6" id="KW-0812">Transmembrane</keyword>
<dbReference type="PANTHER" id="PTHR31234">
    <property type="entry name" value="LATE EMBRYOGENESIS ABUNDANT (LEA) HYDROXYPROLINE-RICH GLYCOPROTEIN FAMILY"/>
    <property type="match status" value="1"/>
</dbReference>
<evidence type="ECO:0000256" key="4">
    <source>
        <dbReference type="ARBA" id="ARBA00023136"/>
    </source>
</evidence>
<dbReference type="OrthoDB" id="20273at2759"/>
<accession>A0A397H487</accession>
<evidence type="ECO:0000256" key="2">
    <source>
        <dbReference type="ARBA" id="ARBA00022692"/>
    </source>
</evidence>
<sequence>MSYYQNNQPKNYQDRDIGGDIGYPENHNYPNNYQNNNNNQPMNYFDKGNIGYSENPNYSNNDYNYSNNDYNNYNNYNNYESGPIPNVNDGYPPGMQNQPNLNSPTEYHNNNYNYNYNNNNDNNNNNYDMNNNYNNDLNNNNYNNDMDNNYSNDMNNLETSSNNVTYVEETEGYSPLRGGGGTVDREIKNVNNNNNKNERGSTIFGSQIAFMKDDKQRKKHGGLMKCLCCGSKSSWKKCCCIGCCVFILIIAAIVAAILLWAKAPEVEFVSVGPSPYGLKSYETEGSGFNFNFGLVIRVNNPNIVGAKFSKIVAVAFYPGHDVTIGGGNLTNVDIARKANTTINFPFSVKYNSSIDPGFAILLDIAKKCGLTGGTKEQLEIDYDLTLSLKVLLLTVSPTFNKKAFIDCPIQDGQVPNIPGFNISNFDGSTRKVKKIKRNFSTLLDPFL</sequence>
<dbReference type="Proteomes" id="UP000266861">
    <property type="component" value="Unassembled WGS sequence"/>
</dbReference>
<dbReference type="Pfam" id="PF03168">
    <property type="entry name" value="LEA_2"/>
    <property type="match status" value="1"/>
</dbReference>
<dbReference type="PANTHER" id="PTHR31234:SF2">
    <property type="entry name" value="OS05G0199100 PROTEIN"/>
    <property type="match status" value="1"/>
</dbReference>
<evidence type="ECO:0000256" key="3">
    <source>
        <dbReference type="ARBA" id="ARBA00022989"/>
    </source>
</evidence>
<feature type="compositionally biased region" description="Low complexity" evidence="5">
    <location>
        <begin position="52"/>
        <end position="81"/>
    </location>
</feature>
<evidence type="ECO:0000313" key="9">
    <source>
        <dbReference type="Proteomes" id="UP000266861"/>
    </source>
</evidence>
<evidence type="ECO:0000256" key="1">
    <source>
        <dbReference type="ARBA" id="ARBA00004167"/>
    </source>
</evidence>
<dbReference type="GO" id="GO:0016020">
    <property type="term" value="C:membrane"/>
    <property type="evidence" value="ECO:0007669"/>
    <property type="project" value="UniProtKB-SubCell"/>
</dbReference>
<keyword evidence="9" id="KW-1185">Reference proteome</keyword>
<protein>
    <recommendedName>
        <fullName evidence="7">Late embryogenesis abundant protein LEA-2 subgroup domain-containing protein</fullName>
    </recommendedName>
</protein>
<feature type="domain" description="Late embryogenesis abundant protein LEA-2 subgroup" evidence="7">
    <location>
        <begin position="296"/>
        <end position="391"/>
    </location>
</feature>
<comment type="caution">
    <text evidence="8">The sequence shown here is derived from an EMBL/GenBank/DDBJ whole genome shotgun (WGS) entry which is preliminary data.</text>
</comment>
<feature type="transmembrane region" description="Helical" evidence="6">
    <location>
        <begin position="239"/>
        <end position="261"/>
    </location>
</feature>
<evidence type="ECO:0000313" key="8">
    <source>
        <dbReference type="EMBL" id="RHZ56708.1"/>
    </source>
</evidence>
<evidence type="ECO:0000256" key="5">
    <source>
        <dbReference type="SAM" id="MobiDB-lite"/>
    </source>
</evidence>
<feature type="compositionally biased region" description="Polar residues" evidence="5">
    <location>
        <begin position="95"/>
        <end position="108"/>
    </location>
</feature>
<dbReference type="STRING" id="1348612.A0A397H487"/>
<keyword evidence="3 6" id="KW-1133">Transmembrane helix</keyword>
<dbReference type="InterPro" id="IPR004864">
    <property type="entry name" value="LEA_2"/>
</dbReference>
<dbReference type="GO" id="GO:0098542">
    <property type="term" value="P:defense response to other organism"/>
    <property type="evidence" value="ECO:0007669"/>
    <property type="project" value="InterPro"/>
</dbReference>